<sequence length="403" mass="47072">MQCSLHPHTTTAFLRILFGIGMDNFHFFRKILLIVLLFAGLFSGELVAQQQFTLTEFNPQQTQLGVYHSYQFKTLLISLVQKPSDQFNCRPNTYFIYQYGKGRLLELHAGDLRVDRDFNRAMYTKIHTLGILSKQNQRDWKKRAAQIMLALEVPAQTMDSGKSENKQQTLSCWQQPVLTELNGYKLRTYPFLVSNLCQQRWCSDFFWSDAQHVKLWIQVEPKKLHKVSLNTQSGSIKYQTSSAPFKRDKYQQTNAPRDNLVTPDKLNGSSVLLPGKQGNIVFSWKKNKNQQITLSFMRNPAAKLEAQESNQQIESYLQEREYTKALSAIRFALWQDPQHEGVRFNRLKLFALMHQPQKLFTALKDDFSPAERTKACQRIHLEPTFKNLWKRQNFLNQFQQTCS</sequence>
<reference evidence="2" key="1">
    <citation type="submission" date="2017-08" db="EMBL/GenBank/DDBJ databases">
        <title>A dynamic microbial community with high functional redundancy inhabits the cold, oxic subseafloor aquifer.</title>
        <authorList>
            <person name="Tully B.J."/>
            <person name="Wheat C.G."/>
            <person name="Glazer B.T."/>
            <person name="Huber J.A."/>
        </authorList>
    </citation>
    <scope>NUCLEOTIDE SEQUENCE [LARGE SCALE GENOMIC DNA]</scope>
</reference>
<dbReference type="EMBL" id="NVSR01000003">
    <property type="protein sequence ID" value="PCI30603.1"/>
    <property type="molecule type" value="Genomic_DNA"/>
</dbReference>
<dbReference type="Proteomes" id="UP000218113">
    <property type="component" value="Unassembled WGS sequence"/>
</dbReference>
<dbReference type="AlphaFoldDB" id="A0A2A4TAP2"/>
<organism evidence="1 2">
    <name type="scientific">SAR324 cluster bacterium</name>
    <dbReference type="NCBI Taxonomy" id="2024889"/>
    <lineage>
        <taxon>Bacteria</taxon>
        <taxon>Deltaproteobacteria</taxon>
        <taxon>SAR324 cluster</taxon>
    </lineage>
</organism>
<comment type="caution">
    <text evidence="1">The sequence shown here is derived from an EMBL/GenBank/DDBJ whole genome shotgun (WGS) entry which is preliminary data.</text>
</comment>
<proteinExistence type="predicted"/>
<name>A0A2A4TAP2_9DELT</name>
<accession>A0A2A4TAP2</accession>
<evidence type="ECO:0000313" key="1">
    <source>
        <dbReference type="EMBL" id="PCI30603.1"/>
    </source>
</evidence>
<gene>
    <name evidence="1" type="ORF">COB67_01240</name>
</gene>
<protein>
    <submittedName>
        <fullName evidence="1">Uncharacterized protein</fullName>
    </submittedName>
</protein>
<evidence type="ECO:0000313" key="2">
    <source>
        <dbReference type="Proteomes" id="UP000218113"/>
    </source>
</evidence>